<keyword evidence="1" id="KW-0812">Transmembrane</keyword>
<accession>A0A517P5W3</accession>
<organism evidence="2 3">
    <name type="scientific">Alienimonas californiensis</name>
    <dbReference type="NCBI Taxonomy" id="2527989"/>
    <lineage>
        <taxon>Bacteria</taxon>
        <taxon>Pseudomonadati</taxon>
        <taxon>Planctomycetota</taxon>
        <taxon>Planctomycetia</taxon>
        <taxon>Planctomycetales</taxon>
        <taxon>Planctomycetaceae</taxon>
        <taxon>Alienimonas</taxon>
    </lineage>
</organism>
<keyword evidence="3" id="KW-1185">Reference proteome</keyword>
<evidence type="ECO:0000256" key="1">
    <source>
        <dbReference type="SAM" id="Phobius"/>
    </source>
</evidence>
<dbReference type="KEGG" id="acaf:CA12_08430"/>
<name>A0A517P5W3_9PLAN</name>
<evidence type="ECO:0000313" key="2">
    <source>
        <dbReference type="EMBL" id="QDT14764.1"/>
    </source>
</evidence>
<dbReference type="AlphaFoldDB" id="A0A517P5W3"/>
<dbReference type="EMBL" id="CP036265">
    <property type="protein sequence ID" value="QDT14764.1"/>
    <property type="molecule type" value="Genomic_DNA"/>
</dbReference>
<keyword evidence="1" id="KW-1133">Transmembrane helix</keyword>
<dbReference type="Proteomes" id="UP000318741">
    <property type="component" value="Chromosome"/>
</dbReference>
<evidence type="ECO:0000313" key="3">
    <source>
        <dbReference type="Proteomes" id="UP000318741"/>
    </source>
</evidence>
<feature type="transmembrane region" description="Helical" evidence="1">
    <location>
        <begin position="7"/>
        <end position="28"/>
    </location>
</feature>
<keyword evidence="1" id="KW-0472">Membrane</keyword>
<feature type="transmembrane region" description="Helical" evidence="1">
    <location>
        <begin position="48"/>
        <end position="67"/>
    </location>
</feature>
<reference evidence="2 3" key="1">
    <citation type="submission" date="2019-02" db="EMBL/GenBank/DDBJ databases">
        <title>Deep-cultivation of Planctomycetes and their phenomic and genomic characterization uncovers novel biology.</title>
        <authorList>
            <person name="Wiegand S."/>
            <person name="Jogler M."/>
            <person name="Boedeker C."/>
            <person name="Pinto D."/>
            <person name="Vollmers J."/>
            <person name="Rivas-Marin E."/>
            <person name="Kohn T."/>
            <person name="Peeters S.H."/>
            <person name="Heuer A."/>
            <person name="Rast P."/>
            <person name="Oberbeckmann S."/>
            <person name="Bunk B."/>
            <person name="Jeske O."/>
            <person name="Meyerdierks A."/>
            <person name="Storesund J.E."/>
            <person name="Kallscheuer N."/>
            <person name="Luecker S."/>
            <person name="Lage O.M."/>
            <person name="Pohl T."/>
            <person name="Merkel B.J."/>
            <person name="Hornburger P."/>
            <person name="Mueller R.-W."/>
            <person name="Bruemmer F."/>
            <person name="Labrenz M."/>
            <person name="Spormann A.M."/>
            <person name="Op den Camp H."/>
            <person name="Overmann J."/>
            <person name="Amann R."/>
            <person name="Jetten M.S.M."/>
            <person name="Mascher T."/>
            <person name="Medema M.H."/>
            <person name="Devos D.P."/>
            <person name="Kaster A.-K."/>
            <person name="Ovreas L."/>
            <person name="Rohde M."/>
            <person name="Galperin M.Y."/>
            <person name="Jogler C."/>
        </authorList>
    </citation>
    <scope>NUCLEOTIDE SEQUENCE [LARGE SCALE GENOMIC DNA]</scope>
    <source>
        <strain evidence="2 3">CA12</strain>
    </source>
</reference>
<gene>
    <name evidence="2" type="ORF">CA12_08430</name>
</gene>
<proteinExistence type="predicted"/>
<sequence length="70" mass="7141">MPIQECATVGLVSGVSVAAACMAVLMSLESTAPTGSSIAMSLMWSQGAVLGLGLAIGPTCGVAYWYFKRK</sequence>
<protein>
    <submittedName>
        <fullName evidence="2">Uncharacterized protein</fullName>
    </submittedName>
</protein>